<dbReference type="AlphaFoldDB" id="A0A2M9ZIG3"/>
<dbReference type="GO" id="GO:0005886">
    <property type="term" value="C:plasma membrane"/>
    <property type="evidence" value="ECO:0007669"/>
    <property type="project" value="UniProtKB-ARBA"/>
</dbReference>
<keyword evidence="13" id="KW-0456">Lyase</keyword>
<dbReference type="PANTHER" id="PTHR11920">
    <property type="entry name" value="GUANYLYL CYCLASE"/>
    <property type="match status" value="1"/>
</dbReference>
<organism evidence="19 21">
    <name type="scientific">Leptospira perolatii</name>
    <dbReference type="NCBI Taxonomy" id="2023191"/>
    <lineage>
        <taxon>Bacteria</taxon>
        <taxon>Pseudomonadati</taxon>
        <taxon>Spirochaetota</taxon>
        <taxon>Spirochaetia</taxon>
        <taxon>Leptospirales</taxon>
        <taxon>Leptospiraceae</taxon>
        <taxon>Leptospira</taxon>
    </lineage>
</organism>
<keyword evidence="20" id="KW-1185">Reference proteome</keyword>
<dbReference type="SMART" id="SM00044">
    <property type="entry name" value="CYCc"/>
    <property type="match status" value="1"/>
</dbReference>
<comment type="caution">
    <text evidence="19">The sequence shown here is derived from an EMBL/GenBank/DDBJ whole genome shotgun (WGS) entry which is preliminary data.</text>
</comment>
<dbReference type="Pfam" id="PF00211">
    <property type="entry name" value="Guanylate_cyc"/>
    <property type="match status" value="1"/>
</dbReference>
<keyword evidence="8" id="KW-0067">ATP-binding</keyword>
<dbReference type="InterPro" id="IPR029787">
    <property type="entry name" value="Nucleotide_cyclase"/>
</dbReference>
<evidence type="ECO:0000259" key="17">
    <source>
        <dbReference type="PROSITE" id="PS50125"/>
    </source>
</evidence>
<proteinExistence type="predicted"/>
<evidence type="ECO:0000313" key="18">
    <source>
        <dbReference type="EMBL" id="PJZ69093.1"/>
    </source>
</evidence>
<evidence type="ECO:0000256" key="4">
    <source>
        <dbReference type="ARBA" id="ARBA00021420"/>
    </source>
</evidence>
<evidence type="ECO:0000256" key="16">
    <source>
        <dbReference type="ARBA" id="ARBA00064436"/>
    </source>
</evidence>
<evidence type="ECO:0000256" key="5">
    <source>
        <dbReference type="ARBA" id="ARBA00022692"/>
    </source>
</evidence>
<evidence type="ECO:0000256" key="9">
    <source>
        <dbReference type="ARBA" id="ARBA00022842"/>
    </source>
</evidence>
<evidence type="ECO:0000313" key="20">
    <source>
        <dbReference type="Proteomes" id="UP000231962"/>
    </source>
</evidence>
<dbReference type="GO" id="GO:0046872">
    <property type="term" value="F:metal ion binding"/>
    <property type="evidence" value="ECO:0007669"/>
    <property type="project" value="UniProtKB-KW"/>
</dbReference>
<dbReference type="CDD" id="cd07302">
    <property type="entry name" value="CHD"/>
    <property type="match status" value="1"/>
</dbReference>
<dbReference type="EC" id="4.6.1.1" evidence="3"/>
<evidence type="ECO:0000256" key="13">
    <source>
        <dbReference type="ARBA" id="ARBA00023239"/>
    </source>
</evidence>
<comment type="catalytic activity">
    <reaction evidence="1">
        <text>ATP = 3',5'-cyclic AMP + diphosphate</text>
        <dbReference type="Rhea" id="RHEA:15389"/>
        <dbReference type="ChEBI" id="CHEBI:30616"/>
        <dbReference type="ChEBI" id="CHEBI:33019"/>
        <dbReference type="ChEBI" id="CHEBI:58165"/>
        <dbReference type="EC" id="4.6.1.1"/>
    </reaction>
</comment>
<keyword evidence="6" id="KW-0479">Metal-binding</keyword>
<accession>A0A2M9ZIG3</accession>
<evidence type="ECO:0000256" key="1">
    <source>
        <dbReference type="ARBA" id="ARBA00001593"/>
    </source>
</evidence>
<name>A0A2M9ZIG3_9LEPT</name>
<dbReference type="PANTHER" id="PTHR11920:SF335">
    <property type="entry name" value="GUANYLATE CYCLASE"/>
    <property type="match status" value="1"/>
</dbReference>
<keyword evidence="9" id="KW-0460">Magnesium</keyword>
<dbReference type="RefSeq" id="WP_100714385.1">
    <property type="nucleotide sequence ID" value="NZ_NPDY01000012.1"/>
</dbReference>
<dbReference type="OrthoDB" id="315417at2"/>
<evidence type="ECO:0000256" key="12">
    <source>
        <dbReference type="ARBA" id="ARBA00023136"/>
    </source>
</evidence>
<evidence type="ECO:0000256" key="14">
    <source>
        <dbReference type="ARBA" id="ARBA00032597"/>
    </source>
</evidence>
<dbReference type="EMBL" id="NPDZ01000019">
    <property type="protein sequence ID" value="PJZ71802.1"/>
    <property type="molecule type" value="Genomic_DNA"/>
</dbReference>
<evidence type="ECO:0000256" key="8">
    <source>
        <dbReference type="ARBA" id="ARBA00022840"/>
    </source>
</evidence>
<comment type="subcellular location">
    <subcellularLocation>
        <location evidence="2">Membrane</location>
    </subcellularLocation>
</comment>
<dbReference type="Proteomes" id="UP000231962">
    <property type="component" value="Unassembled WGS sequence"/>
</dbReference>
<evidence type="ECO:0000313" key="19">
    <source>
        <dbReference type="EMBL" id="PJZ71802.1"/>
    </source>
</evidence>
<sequence>MTNQNTVAEEKAVRNQVSLEIARYFLLHIKAELKKGENPINQSRIDERTSIEINKEILDRLYSEFSDLESGPIPTFNFIEEWAKRNGFIFKYDEYSFDTYNRIFIERLLSFKNNSAENLRKFREISQKVFSQVDYSQSGFSISFFIRVENNMRELLREIARGIPNIDYELAWRLLFEQSKEYQEVVNEIFEKRLQDALDQSDKLLHNILPAKIASELKRTEKVDPVFVNSATVLFTDFAGFTKLSEKMTPRNLIENLDECFSIFDKIIEKHNLEKIKTIGDSYMCVGGLPEPNRTHPIDATLAALEMVEAISTLKNKKKEKGEPYWDIRVGLHTGPLVAGVIAKKKFSYDVWGDTVNTASRMESSGAPGKVNVSYATYEKIKPYFECIDRGGVETKSKGKINMFFVEGLHSKYILDARIELPEPNQEFKNLYDKIAKDEL</sequence>
<dbReference type="EMBL" id="NPDY01000012">
    <property type="protein sequence ID" value="PJZ69093.1"/>
    <property type="molecule type" value="Genomic_DNA"/>
</dbReference>
<feature type="domain" description="Guanylate cyclase" evidence="17">
    <location>
        <begin position="232"/>
        <end position="363"/>
    </location>
</feature>
<dbReference type="InterPro" id="IPR050401">
    <property type="entry name" value="Cyclic_nucleotide_synthase"/>
</dbReference>
<keyword evidence="11" id="KW-0115">cAMP biosynthesis</keyword>
<reference evidence="20 21" key="1">
    <citation type="submission" date="2017-07" db="EMBL/GenBank/DDBJ databases">
        <title>Leptospira spp. isolated from tropical soils.</title>
        <authorList>
            <person name="Thibeaux R."/>
            <person name="Iraola G."/>
            <person name="Ferres I."/>
            <person name="Bierque E."/>
            <person name="Girault D."/>
            <person name="Soupe-Gilbert M.-E."/>
            <person name="Picardeau M."/>
            <person name="Goarant C."/>
        </authorList>
    </citation>
    <scope>NUCLEOTIDE SEQUENCE [LARGE SCALE GENOMIC DNA]</scope>
    <source>
        <strain evidence="19 21">FH1-B-B1</strain>
        <strain evidence="18 20">FH1-B-C1</strain>
    </source>
</reference>
<dbReference type="GO" id="GO:0035556">
    <property type="term" value="P:intracellular signal transduction"/>
    <property type="evidence" value="ECO:0007669"/>
    <property type="project" value="InterPro"/>
</dbReference>
<keyword evidence="12" id="KW-0472">Membrane</keyword>
<comment type="subunit">
    <text evidence="16">Homodimer. Can also exist as monomer.</text>
</comment>
<evidence type="ECO:0000256" key="3">
    <source>
        <dbReference type="ARBA" id="ARBA00012201"/>
    </source>
</evidence>
<evidence type="ECO:0000256" key="15">
    <source>
        <dbReference type="ARBA" id="ARBA00032637"/>
    </source>
</evidence>
<evidence type="ECO:0000256" key="6">
    <source>
        <dbReference type="ARBA" id="ARBA00022723"/>
    </source>
</evidence>
<evidence type="ECO:0000313" key="21">
    <source>
        <dbReference type="Proteomes" id="UP000231990"/>
    </source>
</evidence>
<dbReference type="InterPro" id="IPR001054">
    <property type="entry name" value="A/G_cyclase"/>
</dbReference>
<dbReference type="Proteomes" id="UP000231990">
    <property type="component" value="Unassembled WGS sequence"/>
</dbReference>
<evidence type="ECO:0000256" key="10">
    <source>
        <dbReference type="ARBA" id="ARBA00022989"/>
    </source>
</evidence>
<dbReference type="GO" id="GO:0004016">
    <property type="term" value="F:adenylate cyclase activity"/>
    <property type="evidence" value="ECO:0007669"/>
    <property type="project" value="UniProtKB-EC"/>
</dbReference>
<dbReference type="FunFam" id="3.30.70.1230:FF:000033">
    <property type="entry name" value="Adenylate cyclase"/>
    <property type="match status" value="1"/>
</dbReference>
<keyword evidence="7" id="KW-0547">Nucleotide-binding</keyword>
<evidence type="ECO:0000256" key="11">
    <source>
        <dbReference type="ARBA" id="ARBA00022998"/>
    </source>
</evidence>
<evidence type="ECO:0000256" key="7">
    <source>
        <dbReference type="ARBA" id="ARBA00022741"/>
    </source>
</evidence>
<dbReference type="PROSITE" id="PS50125">
    <property type="entry name" value="GUANYLATE_CYCLASE_2"/>
    <property type="match status" value="1"/>
</dbReference>
<keyword evidence="5" id="KW-0812">Transmembrane</keyword>
<dbReference type="GO" id="GO:0006171">
    <property type="term" value="P:cAMP biosynthetic process"/>
    <property type="evidence" value="ECO:0007669"/>
    <property type="project" value="UniProtKB-KW"/>
</dbReference>
<dbReference type="SUPFAM" id="SSF55073">
    <property type="entry name" value="Nucleotide cyclase"/>
    <property type="match status" value="1"/>
</dbReference>
<gene>
    <name evidence="18" type="ORF">CH360_12475</name>
    <name evidence="19" type="ORF">CH373_17630</name>
</gene>
<evidence type="ECO:0000256" key="2">
    <source>
        <dbReference type="ARBA" id="ARBA00004370"/>
    </source>
</evidence>
<keyword evidence="10" id="KW-1133">Transmembrane helix</keyword>
<dbReference type="GO" id="GO:0005524">
    <property type="term" value="F:ATP binding"/>
    <property type="evidence" value="ECO:0007669"/>
    <property type="project" value="UniProtKB-KW"/>
</dbReference>
<protein>
    <recommendedName>
        <fullName evidence="4">Adenylate cyclase</fullName>
        <ecNumber evidence="3">4.6.1.1</ecNumber>
    </recommendedName>
    <alternativeName>
        <fullName evidence="14">ATP pyrophosphate-lyase</fullName>
    </alternativeName>
    <alternativeName>
        <fullName evidence="15">Adenylyl cyclase</fullName>
    </alternativeName>
</protein>
<dbReference type="Gene3D" id="3.30.70.1230">
    <property type="entry name" value="Nucleotide cyclase"/>
    <property type="match status" value="1"/>
</dbReference>